<protein>
    <submittedName>
        <fullName evidence="2">Uncharacterized protein</fullName>
    </submittedName>
</protein>
<dbReference type="AlphaFoldDB" id="A0A2T1GC32"/>
<dbReference type="Proteomes" id="UP000238937">
    <property type="component" value="Unassembled WGS sequence"/>
</dbReference>
<comment type="caution">
    <text evidence="2">The sequence shown here is derived from an EMBL/GenBank/DDBJ whole genome shotgun (WGS) entry which is preliminary data.</text>
</comment>
<proteinExistence type="predicted"/>
<evidence type="ECO:0000256" key="1">
    <source>
        <dbReference type="SAM" id="SignalP"/>
    </source>
</evidence>
<organism evidence="2 3">
    <name type="scientific">Chamaesiphon polymorphus CCALA 037</name>
    <dbReference type="NCBI Taxonomy" id="2107692"/>
    <lineage>
        <taxon>Bacteria</taxon>
        <taxon>Bacillati</taxon>
        <taxon>Cyanobacteriota</taxon>
        <taxon>Cyanophyceae</taxon>
        <taxon>Gomontiellales</taxon>
        <taxon>Chamaesiphonaceae</taxon>
        <taxon>Chamaesiphon</taxon>
    </lineage>
</organism>
<reference evidence="2 3" key="1">
    <citation type="submission" date="2018-03" db="EMBL/GenBank/DDBJ databases">
        <title>The ancient ancestry and fast evolution of plastids.</title>
        <authorList>
            <person name="Moore K.R."/>
            <person name="Magnabosco C."/>
            <person name="Momper L."/>
            <person name="Gold D.A."/>
            <person name="Bosak T."/>
            <person name="Fournier G.P."/>
        </authorList>
    </citation>
    <scope>NUCLEOTIDE SEQUENCE [LARGE SCALE GENOMIC DNA]</scope>
    <source>
        <strain evidence="2 3">CCALA 037</strain>
    </source>
</reference>
<gene>
    <name evidence="2" type="ORF">C7B77_16665</name>
</gene>
<feature type="signal peptide" evidence="1">
    <location>
        <begin position="1"/>
        <end position="37"/>
    </location>
</feature>
<evidence type="ECO:0000313" key="2">
    <source>
        <dbReference type="EMBL" id="PSB54923.1"/>
    </source>
</evidence>
<keyword evidence="3" id="KW-1185">Reference proteome</keyword>
<keyword evidence="1" id="KW-0732">Signal</keyword>
<sequence length="172" mass="18278">MFNYLSLKTRNIALLSLGSAIATASLLSIATFHPAIAQNSSPTTAISETTLDLGSHSQFEVGTTAGVTGSANFGRFPQGIVKFLPGENQPFKITQVTSLPPGVTEGRLSATIDGTRAINSGKVTFRVISPIAPGNYNRTFTMFANNNPIHKFIVKVRIPQPNCNNNNGTCPL</sequence>
<accession>A0A2T1GC32</accession>
<feature type="chain" id="PRO_5015754942" evidence="1">
    <location>
        <begin position="38"/>
        <end position="172"/>
    </location>
</feature>
<dbReference type="EMBL" id="PVWO01000223">
    <property type="protein sequence ID" value="PSB54923.1"/>
    <property type="molecule type" value="Genomic_DNA"/>
</dbReference>
<name>A0A2T1GC32_9CYAN</name>
<evidence type="ECO:0000313" key="3">
    <source>
        <dbReference type="Proteomes" id="UP000238937"/>
    </source>
</evidence>
<dbReference type="RefSeq" id="WP_106307132.1">
    <property type="nucleotide sequence ID" value="NZ_PVWO01000223.1"/>
</dbReference>